<protein>
    <submittedName>
        <fullName evidence="4">Enoyl-CoA hydratase/isomerase</fullName>
    </submittedName>
</protein>
<dbReference type="AlphaFoldDB" id="A0AAW1LXF3"/>
<keyword evidence="3" id="KW-0413">Isomerase</keyword>
<keyword evidence="2" id="KW-0576">Peroxisome</keyword>
<proteinExistence type="predicted"/>
<dbReference type="CDD" id="cd06558">
    <property type="entry name" value="crotonase-like"/>
    <property type="match status" value="1"/>
</dbReference>
<dbReference type="PANTHER" id="PTHR43684:SF1">
    <property type="entry name" value="ENOYL-COA DELTA ISOMERASE 2"/>
    <property type="match status" value="1"/>
</dbReference>
<dbReference type="EMBL" id="JASPKY010000078">
    <property type="protein sequence ID" value="KAK9739132.1"/>
    <property type="molecule type" value="Genomic_DNA"/>
</dbReference>
<evidence type="ECO:0000256" key="3">
    <source>
        <dbReference type="ARBA" id="ARBA00023235"/>
    </source>
</evidence>
<name>A0AAW1LXF3_POPJA</name>
<organism evidence="4 5">
    <name type="scientific">Popillia japonica</name>
    <name type="common">Japanese beetle</name>
    <dbReference type="NCBI Taxonomy" id="7064"/>
    <lineage>
        <taxon>Eukaryota</taxon>
        <taxon>Metazoa</taxon>
        <taxon>Ecdysozoa</taxon>
        <taxon>Arthropoda</taxon>
        <taxon>Hexapoda</taxon>
        <taxon>Insecta</taxon>
        <taxon>Pterygota</taxon>
        <taxon>Neoptera</taxon>
        <taxon>Endopterygota</taxon>
        <taxon>Coleoptera</taxon>
        <taxon>Polyphaga</taxon>
        <taxon>Scarabaeiformia</taxon>
        <taxon>Scarabaeidae</taxon>
        <taxon>Rutelinae</taxon>
        <taxon>Popillia</taxon>
    </lineage>
</organism>
<sequence>MNTVTTVVRNSVRIIRINKPDKKNAVSVVEFDGIRKILENDKNNDTTKLSIVTGSNDYFTSGLDMNDVFKYIIEKDDTYAEKISIGLRNLIQEIIDYPKLLVGVVNGPAVGIGTTILPFFDYIYASEKATFQSPFVKLGLNVEACSSFTFPMVMNRMNMFDLVFLGLGLNVEACSSFTFPMVMNRMNMFDLVFLGKKIDVTKAKELGLVGQIYKDSDVDQVYDGIQDVTKAKELGLVGQIYKDSDVDQVYDGIQDIAQLPFDTVKLNKKLVMDNFREKLIECNKRECDMLKISLKSPQFLKTVSMFLTRKNKK</sequence>
<comment type="subcellular location">
    <subcellularLocation>
        <location evidence="1">Peroxisome</location>
    </subcellularLocation>
</comment>
<evidence type="ECO:0000256" key="2">
    <source>
        <dbReference type="ARBA" id="ARBA00023140"/>
    </source>
</evidence>
<gene>
    <name evidence="4" type="ORF">QE152_g9223</name>
</gene>
<dbReference type="GO" id="GO:0004165">
    <property type="term" value="F:delta(3)-delta(2)-enoyl-CoA isomerase activity"/>
    <property type="evidence" value="ECO:0007669"/>
    <property type="project" value="UniProtKB-ARBA"/>
</dbReference>
<dbReference type="InterPro" id="IPR029045">
    <property type="entry name" value="ClpP/crotonase-like_dom_sf"/>
</dbReference>
<dbReference type="Gene3D" id="3.90.226.10">
    <property type="entry name" value="2-enoyl-CoA Hydratase, Chain A, domain 1"/>
    <property type="match status" value="1"/>
</dbReference>
<dbReference type="Gene3D" id="1.10.12.10">
    <property type="entry name" value="Lyase 2-enoyl-coa Hydratase, Chain A, domain 2"/>
    <property type="match status" value="1"/>
</dbReference>
<dbReference type="InterPro" id="IPR001753">
    <property type="entry name" value="Enoyl-CoA_hydra/iso"/>
</dbReference>
<dbReference type="InterPro" id="IPR051053">
    <property type="entry name" value="ECH/Chromodomain_protein"/>
</dbReference>
<dbReference type="PANTHER" id="PTHR43684">
    <property type="match status" value="1"/>
</dbReference>
<reference evidence="4 5" key="1">
    <citation type="journal article" date="2024" name="BMC Genomics">
        <title>De novo assembly and annotation of Popillia japonica's genome with initial clues to its potential as an invasive pest.</title>
        <authorList>
            <person name="Cucini C."/>
            <person name="Boschi S."/>
            <person name="Funari R."/>
            <person name="Cardaioli E."/>
            <person name="Iannotti N."/>
            <person name="Marturano G."/>
            <person name="Paoli F."/>
            <person name="Bruttini M."/>
            <person name="Carapelli A."/>
            <person name="Frati F."/>
            <person name="Nardi F."/>
        </authorList>
    </citation>
    <scope>NUCLEOTIDE SEQUENCE [LARGE SCALE GENOMIC DNA]</scope>
    <source>
        <strain evidence="4">DMR45628</strain>
    </source>
</reference>
<evidence type="ECO:0000313" key="4">
    <source>
        <dbReference type="EMBL" id="KAK9739132.1"/>
    </source>
</evidence>
<accession>A0AAW1LXF3</accession>
<evidence type="ECO:0000313" key="5">
    <source>
        <dbReference type="Proteomes" id="UP001458880"/>
    </source>
</evidence>
<dbReference type="SUPFAM" id="SSF52096">
    <property type="entry name" value="ClpP/crotonase"/>
    <property type="match status" value="1"/>
</dbReference>
<dbReference type="Proteomes" id="UP001458880">
    <property type="component" value="Unassembled WGS sequence"/>
</dbReference>
<dbReference type="GO" id="GO:0005777">
    <property type="term" value="C:peroxisome"/>
    <property type="evidence" value="ECO:0007669"/>
    <property type="project" value="UniProtKB-SubCell"/>
</dbReference>
<comment type="caution">
    <text evidence="4">The sequence shown here is derived from an EMBL/GenBank/DDBJ whole genome shotgun (WGS) entry which is preliminary data.</text>
</comment>
<keyword evidence="5" id="KW-1185">Reference proteome</keyword>
<dbReference type="InterPro" id="IPR014748">
    <property type="entry name" value="Enoyl-CoA_hydra_C"/>
</dbReference>
<dbReference type="Pfam" id="PF00378">
    <property type="entry name" value="ECH_1"/>
    <property type="match status" value="1"/>
</dbReference>
<evidence type="ECO:0000256" key="1">
    <source>
        <dbReference type="ARBA" id="ARBA00004275"/>
    </source>
</evidence>